<gene>
    <name evidence="1" type="ORF">MENT_LOCUS48903</name>
</gene>
<accession>A0A6V7X8X0</accession>
<dbReference type="Proteomes" id="UP000580250">
    <property type="component" value="Unassembled WGS sequence"/>
</dbReference>
<proteinExistence type="predicted"/>
<protein>
    <submittedName>
        <fullName evidence="1">Uncharacterized protein</fullName>
    </submittedName>
</protein>
<reference evidence="1 2" key="1">
    <citation type="submission" date="2020-08" db="EMBL/GenBank/DDBJ databases">
        <authorList>
            <person name="Koutsovoulos G."/>
            <person name="Danchin GJ E."/>
        </authorList>
    </citation>
    <scope>NUCLEOTIDE SEQUENCE [LARGE SCALE GENOMIC DNA]</scope>
</reference>
<name>A0A6V7X8X0_MELEN</name>
<evidence type="ECO:0000313" key="2">
    <source>
        <dbReference type="Proteomes" id="UP000580250"/>
    </source>
</evidence>
<evidence type="ECO:0000313" key="1">
    <source>
        <dbReference type="EMBL" id="CAD2195790.1"/>
    </source>
</evidence>
<sequence>MVLYFFLFHNNGIGSNILVNARLELGFRLGNKIILGPKLVWTYRDGQIWIGMTKITSCVFRWF</sequence>
<comment type="caution">
    <text evidence="1">The sequence shown here is derived from an EMBL/GenBank/DDBJ whole genome shotgun (WGS) entry which is preliminary data.</text>
</comment>
<organism evidence="1 2">
    <name type="scientific">Meloidogyne enterolobii</name>
    <name type="common">Root-knot nematode worm</name>
    <name type="synonym">Meloidogyne mayaguensis</name>
    <dbReference type="NCBI Taxonomy" id="390850"/>
    <lineage>
        <taxon>Eukaryota</taxon>
        <taxon>Metazoa</taxon>
        <taxon>Ecdysozoa</taxon>
        <taxon>Nematoda</taxon>
        <taxon>Chromadorea</taxon>
        <taxon>Rhabditida</taxon>
        <taxon>Tylenchina</taxon>
        <taxon>Tylenchomorpha</taxon>
        <taxon>Tylenchoidea</taxon>
        <taxon>Meloidogynidae</taxon>
        <taxon>Meloidogyninae</taxon>
        <taxon>Meloidogyne</taxon>
    </lineage>
</organism>
<dbReference type="AlphaFoldDB" id="A0A6V7X8X0"/>
<dbReference type="EMBL" id="CAJEWN010001245">
    <property type="protein sequence ID" value="CAD2195790.1"/>
    <property type="molecule type" value="Genomic_DNA"/>
</dbReference>